<accession>A0A6J6AW47</accession>
<evidence type="ECO:0000256" key="1">
    <source>
        <dbReference type="ARBA" id="ARBA00006484"/>
    </source>
</evidence>
<dbReference type="PRINTS" id="PR00081">
    <property type="entry name" value="GDHRDH"/>
</dbReference>
<sequence length="266" mass="26847">MTALPLADGSTGGVIVTGGGSGIGAAVCRQLAAEGSTVGVLDRNPAAAEQIAEEVGGVALIANVADSAALAAEVQRGAELLGGLRGLVNNAGIGNLKGFESYTDAEINLIFAVNFSGTYSAIRAAAPLMRASGAGGSIVNVASVSGVRPTRGEAPYSAAKAAVISLSQAAALELAPQIRVNSVSPGFIRTPLNEVLAGDDHMRSQIEHGTPLERLGTAEEVSELIVFLLSDRSAYLTGQNLVLDGGSLLNSAQMDSVLGTMLDLYS</sequence>
<dbReference type="AlphaFoldDB" id="A0A6J6AW47"/>
<dbReference type="PANTHER" id="PTHR42760">
    <property type="entry name" value="SHORT-CHAIN DEHYDROGENASES/REDUCTASES FAMILY MEMBER"/>
    <property type="match status" value="1"/>
</dbReference>
<dbReference type="EMBL" id="CAEZSF010000018">
    <property type="protein sequence ID" value="CAB4531072.1"/>
    <property type="molecule type" value="Genomic_DNA"/>
</dbReference>
<proteinExistence type="inferred from homology"/>
<evidence type="ECO:0000313" key="5">
    <source>
        <dbReference type="EMBL" id="CAB4888226.1"/>
    </source>
</evidence>
<evidence type="ECO:0000259" key="2">
    <source>
        <dbReference type="SMART" id="SM00822"/>
    </source>
</evidence>
<dbReference type="SUPFAM" id="SSF51735">
    <property type="entry name" value="NAD(P)-binding Rossmann-fold domains"/>
    <property type="match status" value="1"/>
</dbReference>
<gene>
    <name evidence="3" type="ORF">UFOPK1358_00342</name>
    <name evidence="4" type="ORF">UFOPK2766_00210</name>
    <name evidence="5" type="ORF">UFOPK3519_00005</name>
</gene>
<evidence type="ECO:0000313" key="4">
    <source>
        <dbReference type="EMBL" id="CAB4729431.1"/>
    </source>
</evidence>
<feature type="domain" description="Ketoreductase" evidence="2">
    <location>
        <begin position="12"/>
        <end position="191"/>
    </location>
</feature>
<dbReference type="Pfam" id="PF13561">
    <property type="entry name" value="adh_short_C2"/>
    <property type="match status" value="1"/>
</dbReference>
<dbReference type="Gene3D" id="3.40.50.720">
    <property type="entry name" value="NAD(P)-binding Rossmann-like Domain"/>
    <property type="match status" value="1"/>
</dbReference>
<organism evidence="3">
    <name type="scientific">freshwater metagenome</name>
    <dbReference type="NCBI Taxonomy" id="449393"/>
    <lineage>
        <taxon>unclassified sequences</taxon>
        <taxon>metagenomes</taxon>
        <taxon>ecological metagenomes</taxon>
    </lineage>
</organism>
<dbReference type="CDD" id="cd05233">
    <property type="entry name" value="SDR_c"/>
    <property type="match status" value="1"/>
</dbReference>
<evidence type="ECO:0000313" key="3">
    <source>
        <dbReference type="EMBL" id="CAB4531072.1"/>
    </source>
</evidence>
<dbReference type="PROSITE" id="PS00061">
    <property type="entry name" value="ADH_SHORT"/>
    <property type="match status" value="1"/>
</dbReference>
<comment type="similarity">
    <text evidence="1">Belongs to the short-chain dehydrogenases/reductases (SDR) family.</text>
</comment>
<dbReference type="PRINTS" id="PR00080">
    <property type="entry name" value="SDRFAMILY"/>
</dbReference>
<reference evidence="3" key="1">
    <citation type="submission" date="2020-05" db="EMBL/GenBank/DDBJ databases">
        <authorList>
            <person name="Chiriac C."/>
            <person name="Salcher M."/>
            <person name="Ghai R."/>
            <person name="Kavagutti S V."/>
        </authorList>
    </citation>
    <scope>NUCLEOTIDE SEQUENCE</scope>
</reference>
<dbReference type="GO" id="GO:0030497">
    <property type="term" value="P:fatty acid elongation"/>
    <property type="evidence" value="ECO:0007669"/>
    <property type="project" value="TreeGrafter"/>
</dbReference>
<dbReference type="GO" id="GO:0016616">
    <property type="term" value="F:oxidoreductase activity, acting on the CH-OH group of donors, NAD or NADP as acceptor"/>
    <property type="evidence" value="ECO:0007669"/>
    <property type="project" value="TreeGrafter"/>
</dbReference>
<dbReference type="FunFam" id="3.40.50.720:FF:000084">
    <property type="entry name" value="Short-chain dehydrogenase reductase"/>
    <property type="match status" value="1"/>
</dbReference>
<dbReference type="SMART" id="SM00822">
    <property type="entry name" value="PKS_KR"/>
    <property type="match status" value="1"/>
</dbReference>
<dbReference type="InterPro" id="IPR002347">
    <property type="entry name" value="SDR_fam"/>
</dbReference>
<dbReference type="InterPro" id="IPR036291">
    <property type="entry name" value="NAD(P)-bd_dom_sf"/>
</dbReference>
<name>A0A6J6AW47_9ZZZZ</name>
<dbReference type="EMBL" id="CAFBMG010000001">
    <property type="protein sequence ID" value="CAB4888226.1"/>
    <property type="molecule type" value="Genomic_DNA"/>
</dbReference>
<dbReference type="EMBL" id="CAEZYU010000005">
    <property type="protein sequence ID" value="CAB4729431.1"/>
    <property type="molecule type" value="Genomic_DNA"/>
</dbReference>
<dbReference type="PANTHER" id="PTHR42760:SF40">
    <property type="entry name" value="3-OXOACYL-[ACYL-CARRIER-PROTEIN] REDUCTASE, CHLOROPLASTIC"/>
    <property type="match status" value="1"/>
</dbReference>
<protein>
    <submittedName>
        <fullName evidence="3">Unannotated protein</fullName>
    </submittedName>
</protein>
<dbReference type="InterPro" id="IPR057326">
    <property type="entry name" value="KR_dom"/>
</dbReference>
<dbReference type="InterPro" id="IPR020904">
    <property type="entry name" value="Sc_DH/Rdtase_CS"/>
</dbReference>